<reference evidence="1" key="1">
    <citation type="submission" date="2020-05" db="EMBL/GenBank/DDBJ databases">
        <authorList>
            <person name="Chiriac C."/>
            <person name="Salcher M."/>
            <person name="Ghai R."/>
            <person name="Kavagutti S V."/>
        </authorList>
    </citation>
    <scope>NUCLEOTIDE SEQUENCE</scope>
</reference>
<proteinExistence type="predicted"/>
<name>A0A6J5ZUE4_9ZZZZ</name>
<accession>A0A6J5ZUE4</accession>
<dbReference type="InterPro" id="IPR008912">
    <property type="entry name" value="Uncharacterised_CoxE"/>
</dbReference>
<dbReference type="PANTHER" id="PTHR39338">
    <property type="entry name" value="BLL5662 PROTEIN-RELATED"/>
    <property type="match status" value="1"/>
</dbReference>
<evidence type="ECO:0000313" key="1">
    <source>
        <dbReference type="EMBL" id="CAB4344819.1"/>
    </source>
</evidence>
<dbReference type="AlphaFoldDB" id="A0A6J5ZUE4"/>
<organism evidence="1">
    <name type="scientific">freshwater metagenome</name>
    <dbReference type="NCBI Taxonomy" id="449393"/>
    <lineage>
        <taxon>unclassified sequences</taxon>
        <taxon>metagenomes</taxon>
        <taxon>ecological metagenomes</taxon>
    </lineage>
</organism>
<dbReference type="PANTHER" id="PTHR39338:SF5">
    <property type="entry name" value="BLR6139 PROTEIN"/>
    <property type="match status" value="1"/>
</dbReference>
<protein>
    <submittedName>
        <fullName evidence="1">Unannotated protein</fullName>
    </submittedName>
</protein>
<dbReference type="EMBL" id="CAESAN010000076">
    <property type="protein sequence ID" value="CAB4344819.1"/>
    <property type="molecule type" value="Genomic_DNA"/>
</dbReference>
<gene>
    <name evidence="1" type="ORF">UFOPK3547_00993</name>
</gene>
<sequence>MPLRPDKRPSRDASRRAALFSEPLENPLDAGLTAHLLEFGDELRGEGVALGTSELLDAFTALPEVAWDEPVMFRETLAATLAKSPEDRAIFDLVFERFFFRATEMAALATGIGEAGGGMDESGAEMNLETLREQIAKAIAAQDEAAMRDLARLAIAAYANPGEGSGVLGVDVQRIRRALELRAEPQGEATGDDPRAEGLPREGIRRFEQLLRKELERRQIERTETLPAARPLHELDRALPSGPLQDLAGVHRVVTQLKRRLKTQGQEHRGHKRHAHVDIRRTMRASLQTGGVPITLRYRPVRPRRPELFVICDVSTSVTSASVFFLSVMHALHDSFRKMRSFVFIERVSEVTEVFHRERDFKAVSDAIARDAGVADISGYTDYGRVWGELLEQIQDELHPRSTVIVLGDARTNGREPRADLFGQLAERAGRTYWLNPEPRLYWNYGDSVIDSYARYCEAYECWTTEHLENFVKVLTEPEAARR</sequence>
<dbReference type="Pfam" id="PF05762">
    <property type="entry name" value="VWA_CoxE"/>
    <property type="match status" value="1"/>
</dbReference>
<dbReference type="PIRSF" id="PIRSF010256">
    <property type="entry name" value="CoxE_vWa"/>
    <property type="match status" value="1"/>
</dbReference>
<dbReference type="InterPro" id="IPR011195">
    <property type="entry name" value="UCP010256"/>
</dbReference>